<keyword evidence="3" id="KW-1185">Reference proteome</keyword>
<evidence type="ECO:0000256" key="1">
    <source>
        <dbReference type="SAM" id="SignalP"/>
    </source>
</evidence>
<proteinExistence type="predicted"/>
<sequence>MTRTKALLLCALLVPSLVAAADDETRLFIDKNPNTGVELYIIDQGGTSSRYDFWILRTVKDGRDLTGRLGNVAHPKDRLEGAASHGNHWSLLCRDESVTIDESRTTAAPMLEGKTLTLRDVFQVETKPEMPNGGRYLKATGGKIDRAYAKADPEIADDLPLVELLYNQVCPALLKKKN</sequence>
<accession>A0A2Z6I9Q8</accession>
<name>A0A2Z6I9Q8_9BURK</name>
<evidence type="ECO:0000313" key="3">
    <source>
        <dbReference type="Proteomes" id="UP000271003"/>
    </source>
</evidence>
<protein>
    <submittedName>
        <fullName evidence="2">Uncharacterized protein</fullName>
    </submittedName>
</protein>
<dbReference type="KEGG" id="sutt:SUTMEG_11220"/>
<evidence type="ECO:0000313" key="2">
    <source>
        <dbReference type="EMBL" id="BBF23231.1"/>
    </source>
</evidence>
<dbReference type="RefSeq" id="WP_120176858.1">
    <property type="nucleotide sequence ID" value="NZ_AP018786.1"/>
</dbReference>
<feature type="chain" id="PRO_5016403933" evidence="1">
    <location>
        <begin position="22"/>
        <end position="178"/>
    </location>
</feature>
<dbReference type="EMBL" id="AP018786">
    <property type="protein sequence ID" value="BBF23231.1"/>
    <property type="molecule type" value="Genomic_DNA"/>
</dbReference>
<dbReference type="AlphaFoldDB" id="A0A2Z6I9Q8"/>
<reference evidence="2 3" key="1">
    <citation type="journal article" date="2018" name="Int. J. Syst. Evol. Microbiol.">
        <title>Mesosutterella multiformis gen. nov., sp. nov., a member of the family Sutterellaceae and Sutterella megalosphaeroides sp. nov., isolated from human faeces.</title>
        <authorList>
            <person name="Sakamoto M."/>
            <person name="Ikeyama N."/>
            <person name="Kunihiro T."/>
            <person name="Iino T."/>
            <person name="Yuki M."/>
            <person name="Ohkuma M."/>
        </authorList>
    </citation>
    <scope>NUCLEOTIDE SEQUENCE [LARGE SCALE GENOMIC DNA]</scope>
    <source>
        <strain evidence="2 3">6FBBBH3</strain>
    </source>
</reference>
<feature type="signal peptide" evidence="1">
    <location>
        <begin position="1"/>
        <end position="21"/>
    </location>
</feature>
<organism evidence="2 3">
    <name type="scientific">Sutterella megalosphaeroides</name>
    <dbReference type="NCBI Taxonomy" id="2494234"/>
    <lineage>
        <taxon>Bacteria</taxon>
        <taxon>Pseudomonadati</taxon>
        <taxon>Pseudomonadota</taxon>
        <taxon>Betaproteobacteria</taxon>
        <taxon>Burkholderiales</taxon>
        <taxon>Sutterellaceae</taxon>
        <taxon>Sutterella</taxon>
    </lineage>
</organism>
<dbReference type="Proteomes" id="UP000271003">
    <property type="component" value="Chromosome"/>
</dbReference>
<keyword evidence="1" id="KW-0732">Signal</keyword>
<gene>
    <name evidence="2" type="ORF">SUTMEG_11220</name>
</gene>